<feature type="compositionally biased region" description="Acidic residues" evidence="11">
    <location>
        <begin position="912"/>
        <end position="930"/>
    </location>
</feature>
<evidence type="ECO:0000256" key="4">
    <source>
        <dbReference type="ARBA" id="ARBA00005462"/>
    </source>
</evidence>
<dbReference type="InterPro" id="IPR016024">
    <property type="entry name" value="ARM-type_fold"/>
</dbReference>
<name>A0A2K5UZU4_MACFA</name>
<dbReference type="PROSITE" id="PS50176">
    <property type="entry name" value="ARM_REPEAT"/>
    <property type="match status" value="3"/>
</dbReference>
<dbReference type="Pfam" id="PF00514">
    <property type="entry name" value="Arm"/>
    <property type="match status" value="4"/>
</dbReference>
<dbReference type="InterPro" id="IPR028435">
    <property type="entry name" value="Plakophilin/d_Catenin"/>
</dbReference>
<organism>
    <name type="scientific">Macaca fascicularis</name>
    <name type="common">Crab-eating macaque</name>
    <name type="synonym">Cynomolgus monkey</name>
    <dbReference type="NCBI Taxonomy" id="9541"/>
    <lineage>
        <taxon>Eukaryota</taxon>
        <taxon>Metazoa</taxon>
        <taxon>Chordata</taxon>
        <taxon>Craniata</taxon>
        <taxon>Vertebrata</taxon>
        <taxon>Euteleostomi</taxon>
        <taxon>Mammalia</taxon>
        <taxon>Eutheria</taxon>
        <taxon>Euarchontoglires</taxon>
        <taxon>Primates</taxon>
        <taxon>Haplorrhini</taxon>
        <taxon>Catarrhini</taxon>
        <taxon>Cercopithecidae</taxon>
        <taxon>Cercopithecinae</taxon>
        <taxon>Macaca</taxon>
    </lineage>
</organism>
<evidence type="ECO:0000256" key="10">
    <source>
        <dbReference type="PROSITE-ProRule" id="PRU00259"/>
    </source>
</evidence>
<dbReference type="InterPro" id="IPR011989">
    <property type="entry name" value="ARM-like"/>
</dbReference>
<dbReference type="AlphaFoldDB" id="A0A2K5UZU4"/>
<dbReference type="SMR" id="A0A2K5UZU4"/>
<feature type="compositionally biased region" description="Basic and acidic residues" evidence="11">
    <location>
        <begin position="882"/>
        <end position="895"/>
    </location>
</feature>
<evidence type="ECO:0000256" key="7">
    <source>
        <dbReference type="ARBA" id="ARBA00022889"/>
    </source>
</evidence>
<dbReference type="GO" id="GO:0005737">
    <property type="term" value="C:cytoplasm"/>
    <property type="evidence" value="ECO:0007669"/>
    <property type="project" value="UniProtKB-SubCell"/>
</dbReference>
<evidence type="ECO:0000256" key="1">
    <source>
        <dbReference type="ARBA" id="ARBA00004123"/>
    </source>
</evidence>
<dbReference type="InterPro" id="IPR000225">
    <property type="entry name" value="Armadillo"/>
</dbReference>
<dbReference type="GO" id="GO:0005912">
    <property type="term" value="C:adherens junction"/>
    <property type="evidence" value="ECO:0007669"/>
    <property type="project" value="UniProtKB-SubCell"/>
</dbReference>
<feature type="repeat" description="ARM" evidence="10">
    <location>
        <begin position="408"/>
        <end position="445"/>
    </location>
</feature>
<accession>A0A2K5UZU4</accession>
<comment type="similarity">
    <text evidence="4">Belongs to the beta-catenin family.</text>
</comment>
<evidence type="ECO:0000256" key="6">
    <source>
        <dbReference type="ARBA" id="ARBA00022737"/>
    </source>
</evidence>
<evidence type="ECO:0000256" key="2">
    <source>
        <dbReference type="ARBA" id="ARBA00004496"/>
    </source>
</evidence>
<dbReference type="SUPFAM" id="SSF48371">
    <property type="entry name" value="ARM repeat"/>
    <property type="match status" value="1"/>
</dbReference>
<feature type="repeat" description="ARM" evidence="10">
    <location>
        <begin position="704"/>
        <end position="746"/>
    </location>
</feature>
<gene>
    <name evidence="12" type="ORF">EGM_05580</name>
</gene>
<evidence type="ECO:0000256" key="11">
    <source>
        <dbReference type="SAM" id="MobiDB-lite"/>
    </source>
</evidence>
<keyword evidence="5" id="KW-0963">Cytoplasm</keyword>
<dbReference type="Proteomes" id="UP000009130">
    <property type="component" value="Chromosome 14"/>
</dbReference>
<evidence type="ECO:0000256" key="5">
    <source>
        <dbReference type="ARBA" id="ARBA00022490"/>
    </source>
</evidence>
<evidence type="ECO:0000256" key="8">
    <source>
        <dbReference type="ARBA" id="ARBA00022949"/>
    </source>
</evidence>
<evidence type="ECO:0000313" key="12">
    <source>
        <dbReference type="EMBL" id="EHH56216.1"/>
    </source>
</evidence>
<keyword evidence="8" id="KW-0965">Cell junction</keyword>
<feature type="region of interest" description="Disordered" evidence="11">
    <location>
        <begin position="849"/>
        <end position="941"/>
    </location>
</feature>
<feature type="repeat" description="ARM" evidence="10">
    <location>
        <begin position="451"/>
        <end position="494"/>
    </location>
</feature>
<evidence type="ECO:0000256" key="9">
    <source>
        <dbReference type="ARBA" id="ARBA00023242"/>
    </source>
</evidence>
<dbReference type="Gene3D" id="1.25.10.10">
    <property type="entry name" value="Leucine-rich Repeat Variant"/>
    <property type="match status" value="1"/>
</dbReference>
<feature type="region of interest" description="Disordered" evidence="11">
    <location>
        <begin position="622"/>
        <end position="641"/>
    </location>
</feature>
<dbReference type="PANTHER" id="PTHR10372">
    <property type="entry name" value="PLAKOPHILLIN-RELATED"/>
    <property type="match status" value="1"/>
</dbReference>
<dbReference type="VEuPathDB" id="HostDB:ENSMFAG00000031493"/>
<keyword evidence="9" id="KW-0539">Nucleus</keyword>
<keyword evidence="6" id="KW-0677">Repeat</keyword>
<dbReference type="GO" id="GO:0098609">
    <property type="term" value="P:cell-cell adhesion"/>
    <property type="evidence" value="ECO:0007669"/>
    <property type="project" value="InterPro"/>
</dbReference>
<sequence length="941" mass="104930">MDDSEVESTASILASVKEQEAQFEKLTRALEEERRHVSAQLERVRVSPQDANPLMANGTLTRRHQNGRFVGDADLERQKFSDLKLNGPQDHSHLLYSTIPRMQEPGQIVETYTEEDPEGAMSVVSVETSDDGTTRRTETTVKKVVKTVTTRTVQPVAMGPDGLPVDASSVSNNYIQTLGRDFRKNGNGGPGPYVGQAGTATLPRNFHYPPDGYSRHYEDGYPGGSDNYGSLSRVTRIEERYRPSMEGYRAPSRQDVYGPQPQVRVGGSSVDLHRFHPEPYGLEDDQRSMGYDDLDYGMMSDYGTARRTGTPSDPRRRLRSYEDMIGEEVPSDQYYWAPLAQHERGSLASLDSLRKGGPPPPNWRQPELPEVIAMLGFRLDAVKSNAAAYLQHLCYRNDKVKTDVRKLKGIPVLVGLLDHPKKEVHLGACGALKNISFGRDQDNKIAIKNCDGVPALVRLLRKARDMDLTEVITGTLWNLSSHDSIKMEIVDHALHALTDEVIIPHSGWEREPNEDCKPRHIEWESVLTNTAGCLRNVSSERSEARRKLRECDGLVDALIFIVQAEIGQKDSDSKLVENCVCLLRNLSYQVHREIPQAERYQEAAPNVANNTGPHAASCFGAKKGKGKKPIEDPANDTVDFPKRTSPARGYELLFQPEVVRIYISLLKESKTPAILEASAGAIQNLCAGRWTYGRYIRSALRQEKALSAIADLLTNEHERVVKAASGALRNLAVDARNKELIGKHAVPNLVKNLPGGQQNSSWNFSEDTVVSILNTINEVIAENLEAAKKLRETQGIEKLVLINKSGNRSEKEVRAAALVLQTIWGYKELRKPLEKEGWKKSDFQVNLNNASRSQSSHSYDDSTLPLIDRNQKSDNNYSTPNERGDHNRTLDRSGDLGDMEPLKGTTPLMQDEGQESLEEELDVLVLDDEGGQVSYPSMQKI</sequence>
<dbReference type="PANTHER" id="PTHR10372:SF6">
    <property type="entry name" value="CATENIN DELTA-1"/>
    <property type="match status" value="1"/>
</dbReference>
<keyword evidence="7" id="KW-0130">Cell adhesion</keyword>
<dbReference type="GO" id="GO:0045296">
    <property type="term" value="F:cadherin binding"/>
    <property type="evidence" value="ECO:0007669"/>
    <property type="project" value="UniProtKB-ARBA"/>
</dbReference>
<dbReference type="GO" id="GO:0005886">
    <property type="term" value="C:plasma membrane"/>
    <property type="evidence" value="ECO:0007669"/>
    <property type="project" value="TreeGrafter"/>
</dbReference>
<reference evidence="12" key="1">
    <citation type="journal article" date="2011" name="Nat. Biotechnol.">
        <title>Genome sequencing and comparison of two nonhuman primate animal models, the cynomolgus and Chinese rhesus macaques.</title>
        <authorList>
            <person name="Yan G."/>
            <person name="Zhang G."/>
            <person name="Fang X."/>
            <person name="Zhang Y."/>
            <person name="Li C."/>
            <person name="Ling F."/>
            <person name="Cooper D.N."/>
            <person name="Li Q."/>
            <person name="Li Y."/>
            <person name="van Gool A.J."/>
            <person name="Du H."/>
            <person name="Chen J."/>
            <person name="Chen R."/>
            <person name="Zhang P."/>
            <person name="Huang Z."/>
            <person name="Thompson J.R."/>
            <person name="Meng Y."/>
            <person name="Bai Y."/>
            <person name="Wang J."/>
            <person name="Zhuo M."/>
            <person name="Wang T."/>
            <person name="Huang Y."/>
            <person name="Wei L."/>
            <person name="Li J."/>
            <person name="Wang Z."/>
            <person name="Hu H."/>
            <person name="Yang P."/>
            <person name="Le L."/>
            <person name="Stenson P.D."/>
            <person name="Li B."/>
            <person name="Liu X."/>
            <person name="Ball E.V."/>
            <person name="An N."/>
            <person name="Huang Q."/>
            <person name="Zhang Y."/>
            <person name="Fan W."/>
            <person name="Zhang X."/>
            <person name="Li Y."/>
            <person name="Wang W."/>
            <person name="Katze M.G."/>
            <person name="Su B."/>
            <person name="Nielsen R."/>
            <person name="Yang H."/>
            <person name="Wang J."/>
            <person name="Wang X."/>
            <person name="Wang J."/>
        </authorList>
    </citation>
    <scope>NUCLEOTIDE SEQUENCE [LARGE SCALE GENOMIC DNA]</scope>
    <source>
        <strain evidence="12">CE-4</strain>
    </source>
</reference>
<dbReference type="FunFam" id="1.25.10.10:FF:000007">
    <property type="entry name" value="ARVCF, delta catenin family member"/>
    <property type="match status" value="1"/>
</dbReference>
<dbReference type="SMART" id="SM00185">
    <property type="entry name" value="ARM"/>
    <property type="match status" value="7"/>
</dbReference>
<evidence type="ECO:0000256" key="3">
    <source>
        <dbReference type="ARBA" id="ARBA00004536"/>
    </source>
</evidence>
<dbReference type="EMBL" id="CM001289">
    <property type="protein sequence ID" value="EHH56216.1"/>
    <property type="molecule type" value="Genomic_DNA"/>
</dbReference>
<comment type="subcellular location">
    <subcellularLocation>
        <location evidence="3">Cell junction</location>
        <location evidence="3">Adherens junction</location>
    </subcellularLocation>
    <subcellularLocation>
        <location evidence="2">Cytoplasm</location>
    </subcellularLocation>
    <subcellularLocation>
        <location evidence="1">Nucleus</location>
    </subcellularLocation>
</comment>
<proteinExistence type="inferred from homology"/>
<protein>
    <submittedName>
        <fullName evidence="12">p120 catenin</fullName>
    </submittedName>
</protein>
<dbReference type="GO" id="GO:0005634">
    <property type="term" value="C:nucleus"/>
    <property type="evidence" value="ECO:0007669"/>
    <property type="project" value="UniProtKB-SubCell"/>
</dbReference>